<evidence type="ECO:0000313" key="1">
    <source>
        <dbReference type="EMBL" id="CAD1570553.1"/>
    </source>
</evidence>
<sequence>MSRVTKPINVVYDHFSCVKTNHLVGYSTLLCCHKNHTSETPCPPQLLDDLLFVYEATVSLGTSSMGRVKSWLDLSGRLLSLSKASPSGHQGYQISVFYFLNDLELFLVYL</sequence>
<reference evidence="1" key="1">
    <citation type="submission" date="2020-07" db="EMBL/GenBank/DDBJ databases">
        <authorList>
            <person name="Ferguson B K."/>
        </authorList>
    </citation>
    <scope>NUCLEOTIDE SEQUENCE</scope>
    <source>
        <strain evidence="1">L06</strain>
    </source>
</reference>
<proteinExistence type="predicted"/>
<protein>
    <submittedName>
        <fullName evidence="1">Uncharacterized protein</fullName>
    </submittedName>
</protein>
<name>A0A6V7L2Z8_9HYME</name>
<dbReference type="EMBL" id="CADCXW020000332">
    <property type="protein sequence ID" value="CAD1570553.1"/>
    <property type="molecule type" value="Genomic_DNA"/>
</dbReference>
<accession>A0A6V7L2Z8</accession>
<organism evidence="1">
    <name type="scientific">Bracon brevicornis</name>
    <dbReference type="NCBI Taxonomy" id="1563983"/>
    <lineage>
        <taxon>Eukaryota</taxon>
        <taxon>Metazoa</taxon>
        <taxon>Ecdysozoa</taxon>
        <taxon>Arthropoda</taxon>
        <taxon>Hexapoda</taxon>
        <taxon>Insecta</taxon>
        <taxon>Pterygota</taxon>
        <taxon>Neoptera</taxon>
        <taxon>Endopterygota</taxon>
        <taxon>Hymenoptera</taxon>
        <taxon>Apocrita</taxon>
        <taxon>Ichneumonoidea</taxon>
        <taxon>Braconidae</taxon>
        <taxon>Braconinae</taxon>
        <taxon>Bracon</taxon>
    </lineage>
</organism>
<dbReference type="AlphaFoldDB" id="A0A6V7L2Z8"/>
<gene>
    <name evidence="1" type="ORF">BBRV_LOCUS95273</name>
</gene>